<sequence length="41" mass="4751">MEDLMEDLQELEFSALAPEEAIALEDRVYLFGVHADRSRIQ</sequence>
<evidence type="ECO:0000313" key="2">
    <source>
        <dbReference type="Proteomes" id="UP001139648"/>
    </source>
</evidence>
<protein>
    <submittedName>
        <fullName evidence="1">Uncharacterized protein</fullName>
    </submittedName>
</protein>
<comment type="caution">
    <text evidence="1">The sequence shown here is derived from an EMBL/GenBank/DDBJ whole genome shotgun (WGS) entry which is preliminary data.</text>
</comment>
<gene>
    <name evidence="1" type="ORF">HD597_000288</name>
</gene>
<accession>A0A9X2GEI4</accession>
<reference evidence="1" key="1">
    <citation type="submission" date="2022-06" db="EMBL/GenBank/DDBJ databases">
        <title>Sequencing the genomes of 1000 actinobacteria strains.</title>
        <authorList>
            <person name="Klenk H.-P."/>
        </authorList>
    </citation>
    <scope>NUCLEOTIDE SEQUENCE</scope>
    <source>
        <strain evidence="1">DSM 46694</strain>
    </source>
</reference>
<evidence type="ECO:0000313" key="1">
    <source>
        <dbReference type="EMBL" id="MCP2353268.1"/>
    </source>
</evidence>
<organism evidence="1 2">
    <name type="scientific">Nonomuraea thailandensis</name>
    <dbReference type="NCBI Taxonomy" id="1188745"/>
    <lineage>
        <taxon>Bacteria</taxon>
        <taxon>Bacillati</taxon>
        <taxon>Actinomycetota</taxon>
        <taxon>Actinomycetes</taxon>
        <taxon>Streptosporangiales</taxon>
        <taxon>Streptosporangiaceae</taxon>
        <taxon>Nonomuraea</taxon>
    </lineage>
</organism>
<keyword evidence="2" id="KW-1185">Reference proteome</keyword>
<dbReference type="Proteomes" id="UP001139648">
    <property type="component" value="Unassembled WGS sequence"/>
</dbReference>
<dbReference type="AlphaFoldDB" id="A0A9X2GEI4"/>
<proteinExistence type="predicted"/>
<dbReference type="EMBL" id="JAMZEB010000001">
    <property type="protein sequence ID" value="MCP2353268.1"/>
    <property type="molecule type" value="Genomic_DNA"/>
</dbReference>
<dbReference type="RefSeq" id="WP_276082657.1">
    <property type="nucleotide sequence ID" value="NZ_BAABKA010000044.1"/>
</dbReference>
<name>A0A9X2GEI4_9ACTN</name>